<dbReference type="Pfam" id="PF00583">
    <property type="entry name" value="Acetyltransf_1"/>
    <property type="match status" value="1"/>
</dbReference>
<evidence type="ECO:0000313" key="2">
    <source>
        <dbReference type="EMBL" id="USP81384.1"/>
    </source>
</evidence>
<dbReference type="PROSITE" id="PS51186">
    <property type="entry name" value="GNAT"/>
    <property type="match status" value="1"/>
</dbReference>
<reference evidence="2" key="1">
    <citation type="submission" date="2021-12" db="EMBL/GenBank/DDBJ databases">
        <title>Curvularia clavata genome.</title>
        <authorList>
            <person name="Cao Y."/>
        </authorList>
    </citation>
    <scope>NUCLEOTIDE SEQUENCE</scope>
    <source>
        <strain evidence="2">Yc1106</strain>
    </source>
</reference>
<accession>A0A9Q9DWZ0</accession>
<dbReference type="OrthoDB" id="41532at2759"/>
<dbReference type="InterPro" id="IPR016181">
    <property type="entry name" value="Acyl_CoA_acyltransferase"/>
</dbReference>
<dbReference type="Gene3D" id="3.40.630.30">
    <property type="match status" value="1"/>
</dbReference>
<dbReference type="InterPro" id="IPR000182">
    <property type="entry name" value="GNAT_dom"/>
</dbReference>
<dbReference type="AlphaFoldDB" id="A0A9Q9DWZ0"/>
<evidence type="ECO:0000313" key="3">
    <source>
        <dbReference type="Proteomes" id="UP001056012"/>
    </source>
</evidence>
<organism evidence="2 3">
    <name type="scientific">Curvularia clavata</name>
    <dbReference type="NCBI Taxonomy" id="95742"/>
    <lineage>
        <taxon>Eukaryota</taxon>
        <taxon>Fungi</taxon>
        <taxon>Dikarya</taxon>
        <taxon>Ascomycota</taxon>
        <taxon>Pezizomycotina</taxon>
        <taxon>Dothideomycetes</taxon>
        <taxon>Pleosporomycetidae</taxon>
        <taxon>Pleosporales</taxon>
        <taxon>Pleosporineae</taxon>
        <taxon>Pleosporaceae</taxon>
        <taxon>Curvularia</taxon>
    </lineage>
</organism>
<keyword evidence="3" id="KW-1185">Reference proteome</keyword>
<gene>
    <name evidence="2" type="ORF">yc1106_08658</name>
</gene>
<dbReference type="GO" id="GO:0016747">
    <property type="term" value="F:acyltransferase activity, transferring groups other than amino-acyl groups"/>
    <property type="evidence" value="ECO:0007669"/>
    <property type="project" value="InterPro"/>
</dbReference>
<dbReference type="VEuPathDB" id="FungiDB:yc1106_08658"/>
<feature type="domain" description="N-acetyltransferase" evidence="1">
    <location>
        <begin position="10"/>
        <end position="186"/>
    </location>
</feature>
<protein>
    <recommendedName>
        <fullName evidence="1">N-acetyltransferase domain-containing protein</fullName>
    </recommendedName>
</protein>
<dbReference type="Proteomes" id="UP001056012">
    <property type="component" value="Chromosome 7"/>
</dbReference>
<evidence type="ECO:0000259" key="1">
    <source>
        <dbReference type="PROSITE" id="PS51186"/>
    </source>
</evidence>
<sequence>MPQPLSTPNWRIEPVTTSTTNEVVRFINHARRAMFPELHAQLEDDVARWVQSGCFLCARKFTTSATEQEKFNTKEERGGDIIATIGYVPYDDRFAHLLQYNDGRRTVELVRLFVVPEYRRCGLASELVHAIKRCAAEEKEESVRLYLHTHPFLPGAISFWEKQGFRVVFAEEDEVWRTTHMEALMEGSTTA</sequence>
<dbReference type="EMBL" id="CP089280">
    <property type="protein sequence ID" value="USP81384.1"/>
    <property type="molecule type" value="Genomic_DNA"/>
</dbReference>
<proteinExistence type="predicted"/>
<dbReference type="CDD" id="cd04301">
    <property type="entry name" value="NAT_SF"/>
    <property type="match status" value="1"/>
</dbReference>
<name>A0A9Q9DWZ0_CURCL</name>
<dbReference type="SUPFAM" id="SSF55729">
    <property type="entry name" value="Acyl-CoA N-acyltransferases (Nat)"/>
    <property type="match status" value="1"/>
</dbReference>